<dbReference type="AlphaFoldDB" id="A0AAN7XLM7"/>
<feature type="region of interest" description="Disordered" evidence="1">
    <location>
        <begin position="130"/>
        <end position="152"/>
    </location>
</feature>
<protein>
    <submittedName>
        <fullName evidence="2">Uncharacterized protein</fullName>
    </submittedName>
</protein>
<name>A0AAN7XLM7_ELEMC</name>
<sequence>MSKETRNSPTQTTALTVRPTRRGTRVDFACSRLKRGADRASAATITAEGRWSFFGRGSGFSAGGGGGRGGGGGGGGCVCRRSAVQGTPLRSSLIATGCGMRRAGRTGAAPPAFTVKADWSRAPVWKSGHALRSGRGRKHANNADERSKGTTGRESYYQITVELGFYGNYGRFHRGLR</sequence>
<feature type="region of interest" description="Disordered" evidence="1">
    <location>
        <begin position="1"/>
        <end position="21"/>
    </location>
</feature>
<evidence type="ECO:0000256" key="1">
    <source>
        <dbReference type="SAM" id="MobiDB-lite"/>
    </source>
</evidence>
<comment type="caution">
    <text evidence="2">The sequence shown here is derived from an EMBL/GenBank/DDBJ whole genome shotgun (WGS) entry which is preliminary data.</text>
</comment>
<gene>
    <name evidence="2" type="ORF">PBY51_020015</name>
</gene>
<organism evidence="2 3">
    <name type="scientific">Eleginops maclovinus</name>
    <name type="common">Patagonian blennie</name>
    <name type="synonym">Eleginus maclovinus</name>
    <dbReference type="NCBI Taxonomy" id="56733"/>
    <lineage>
        <taxon>Eukaryota</taxon>
        <taxon>Metazoa</taxon>
        <taxon>Chordata</taxon>
        <taxon>Craniata</taxon>
        <taxon>Vertebrata</taxon>
        <taxon>Euteleostomi</taxon>
        <taxon>Actinopterygii</taxon>
        <taxon>Neopterygii</taxon>
        <taxon>Teleostei</taxon>
        <taxon>Neoteleostei</taxon>
        <taxon>Acanthomorphata</taxon>
        <taxon>Eupercaria</taxon>
        <taxon>Perciformes</taxon>
        <taxon>Notothenioidei</taxon>
        <taxon>Eleginopidae</taxon>
        <taxon>Eleginops</taxon>
    </lineage>
</organism>
<dbReference type="Proteomes" id="UP001346869">
    <property type="component" value="Unassembled WGS sequence"/>
</dbReference>
<evidence type="ECO:0000313" key="2">
    <source>
        <dbReference type="EMBL" id="KAK5865773.1"/>
    </source>
</evidence>
<keyword evidence="3" id="KW-1185">Reference proteome</keyword>
<accession>A0AAN7XLM7</accession>
<reference evidence="2 3" key="1">
    <citation type="journal article" date="2023" name="Genes (Basel)">
        <title>Chromosome-Level Genome Assembly and Circadian Gene Repertoire of the Patagonia Blennie Eleginops maclovinus-The Closest Ancestral Proxy of Antarctic Cryonotothenioids.</title>
        <authorList>
            <person name="Cheng C.C."/>
            <person name="Rivera-Colon A.G."/>
            <person name="Minhas B.F."/>
            <person name="Wilson L."/>
            <person name="Rayamajhi N."/>
            <person name="Vargas-Chacoff L."/>
            <person name="Catchen J.M."/>
        </authorList>
    </citation>
    <scope>NUCLEOTIDE SEQUENCE [LARGE SCALE GENOMIC DNA]</scope>
    <source>
        <strain evidence="2">JMC-PN-2008</strain>
    </source>
</reference>
<evidence type="ECO:0000313" key="3">
    <source>
        <dbReference type="Proteomes" id="UP001346869"/>
    </source>
</evidence>
<dbReference type="EMBL" id="JAUZQC010000009">
    <property type="protein sequence ID" value="KAK5865773.1"/>
    <property type="molecule type" value="Genomic_DNA"/>
</dbReference>
<reference evidence="2 3" key="2">
    <citation type="journal article" date="2023" name="Mol. Biol. Evol.">
        <title>Genomics of Secondarily Temperate Adaptation in the Only Non-Antarctic Icefish.</title>
        <authorList>
            <person name="Rivera-Colon A.G."/>
            <person name="Rayamajhi N."/>
            <person name="Minhas B.F."/>
            <person name="Madrigal G."/>
            <person name="Bilyk K.T."/>
            <person name="Yoon V."/>
            <person name="Hune M."/>
            <person name="Gregory S."/>
            <person name="Cheng C.H.C."/>
            <person name="Catchen J.M."/>
        </authorList>
    </citation>
    <scope>NUCLEOTIDE SEQUENCE [LARGE SCALE GENOMIC DNA]</scope>
    <source>
        <strain evidence="2">JMC-PN-2008</strain>
    </source>
</reference>
<proteinExistence type="predicted"/>